<dbReference type="Proteomes" id="UP000789595">
    <property type="component" value="Unassembled WGS sequence"/>
</dbReference>
<reference evidence="1" key="1">
    <citation type="submission" date="2021-01" db="EMBL/GenBank/DDBJ databases">
        <authorList>
            <person name="Corre E."/>
            <person name="Pelletier E."/>
            <person name="Niang G."/>
            <person name="Scheremetjew M."/>
            <person name="Finn R."/>
            <person name="Kale V."/>
            <person name="Holt S."/>
            <person name="Cochrane G."/>
            <person name="Meng A."/>
            <person name="Brown T."/>
            <person name="Cohen L."/>
        </authorList>
    </citation>
    <scope>NUCLEOTIDE SEQUENCE</scope>
    <source>
        <strain evidence="1">CCMP1756</strain>
    </source>
</reference>
<evidence type="ECO:0000313" key="2">
    <source>
        <dbReference type="EMBL" id="CAH0375687.1"/>
    </source>
</evidence>
<dbReference type="Pfam" id="PF00300">
    <property type="entry name" value="His_Phos_1"/>
    <property type="match status" value="1"/>
</dbReference>
<accession>A0A7S3ZXB9</accession>
<evidence type="ECO:0000313" key="3">
    <source>
        <dbReference type="Proteomes" id="UP000789595"/>
    </source>
</evidence>
<evidence type="ECO:0000313" key="1">
    <source>
        <dbReference type="EMBL" id="CAE0696844.1"/>
    </source>
</evidence>
<protein>
    <recommendedName>
        <fullName evidence="4">Phosphoglycerate mutase (2,3-diphosphoglycerate-dependent)</fullName>
    </recommendedName>
</protein>
<keyword evidence="3" id="KW-1185">Reference proteome</keyword>
<dbReference type="SUPFAM" id="SSF53254">
    <property type="entry name" value="Phosphoglycerate mutase-like"/>
    <property type="match status" value="1"/>
</dbReference>
<organism evidence="1">
    <name type="scientific">Pelagomonas calceolata</name>
    <dbReference type="NCBI Taxonomy" id="35677"/>
    <lineage>
        <taxon>Eukaryota</taxon>
        <taxon>Sar</taxon>
        <taxon>Stramenopiles</taxon>
        <taxon>Ochrophyta</taxon>
        <taxon>Pelagophyceae</taxon>
        <taxon>Pelagomonadales</taxon>
        <taxon>Pelagomonadaceae</taxon>
        <taxon>Pelagomonas</taxon>
    </lineage>
</organism>
<dbReference type="EMBL" id="CAKKNE010000005">
    <property type="protein sequence ID" value="CAH0375687.1"/>
    <property type="molecule type" value="Genomic_DNA"/>
</dbReference>
<dbReference type="AlphaFoldDB" id="A0A7S3ZXB9"/>
<dbReference type="SMART" id="SM00855">
    <property type="entry name" value="PGAM"/>
    <property type="match status" value="1"/>
</dbReference>
<gene>
    <name evidence="1" type="ORF">PCAL00307_LOCUS12280</name>
    <name evidence="2" type="ORF">PECAL_5P02240</name>
</gene>
<dbReference type="Gene3D" id="3.40.50.1240">
    <property type="entry name" value="Phosphoglycerate mutase-like"/>
    <property type="match status" value="1"/>
</dbReference>
<evidence type="ECO:0008006" key="4">
    <source>
        <dbReference type="Google" id="ProtNLM"/>
    </source>
</evidence>
<dbReference type="InterPro" id="IPR029033">
    <property type="entry name" value="His_PPase_superfam"/>
</dbReference>
<dbReference type="EMBL" id="HBIW01014276">
    <property type="protein sequence ID" value="CAE0696844.1"/>
    <property type="molecule type" value="Transcribed_RNA"/>
</dbReference>
<sequence length="227" mass="24040">MPAGAAEDFVAKCREHKLDFVVFVRHASSAPLHAGAAKRAEKPHDWKIDDQMRVLTQKGKDQCAAAAWFRELDVRAALTSPARRASETAMRMTDRTETEEQKVGSIYLRMVAGVHPAGMSETCEALFETMGYGPLRVFFEAAGGEDAFQAYGDAVCAELAAAAVPAGDGGGLAVFGHAVFLNAIAYKVAQAAGASDDAKAALLDMDLGETQGIRVSMSGDVAKYPLA</sequence>
<name>A0A7S3ZXB9_9STRA</name>
<dbReference type="InterPro" id="IPR013078">
    <property type="entry name" value="His_Pase_superF_clade-1"/>
</dbReference>
<reference evidence="2" key="2">
    <citation type="submission" date="2021-11" db="EMBL/GenBank/DDBJ databases">
        <authorList>
            <consortium name="Genoscope - CEA"/>
            <person name="William W."/>
        </authorList>
    </citation>
    <scope>NUCLEOTIDE SEQUENCE</scope>
</reference>
<dbReference type="OrthoDB" id="186973at2759"/>
<proteinExistence type="predicted"/>